<dbReference type="EMBL" id="AP024819">
    <property type="protein sequence ID" value="BCZ19956.1"/>
    <property type="molecule type" value="Genomic_DNA"/>
</dbReference>
<dbReference type="RefSeq" id="WP_221271869.1">
    <property type="nucleotide sequence ID" value="NZ_AP024819.1"/>
</dbReference>
<keyword evidence="2" id="KW-0812">Transmembrane</keyword>
<keyword evidence="1" id="KW-0175">Coiled coil</keyword>
<feature type="coiled-coil region" evidence="1">
    <location>
        <begin position="23"/>
        <end position="50"/>
    </location>
</feature>
<keyword evidence="2" id="KW-0472">Membrane</keyword>
<evidence type="ECO:0000313" key="4">
    <source>
        <dbReference type="Proteomes" id="UP000826146"/>
    </source>
</evidence>
<proteinExistence type="predicted"/>
<keyword evidence="4" id="KW-1185">Reference proteome</keyword>
<evidence type="ECO:0000256" key="2">
    <source>
        <dbReference type="SAM" id="Phobius"/>
    </source>
</evidence>
<evidence type="ECO:0000313" key="3">
    <source>
        <dbReference type="EMBL" id="BCZ19956.1"/>
    </source>
</evidence>
<gene>
    <name evidence="3" type="ORF">NHP190012_15980</name>
</gene>
<accession>A0ABN6I919</accession>
<reference evidence="3 4" key="1">
    <citation type="submission" date="2021-07" db="EMBL/GenBank/DDBJ databases">
        <title>Novel Helicobacter sp. Isolated from a cat.</title>
        <authorList>
            <person name="Rimbara E."/>
            <person name="Suzuki M."/>
        </authorList>
    </citation>
    <scope>NUCLEOTIDE SEQUENCE [LARGE SCALE GENOMIC DNA]</scope>
    <source>
        <strain evidence="4">NHP19-012</strain>
    </source>
</reference>
<protein>
    <submittedName>
        <fullName evidence="3">Uncharacterized protein</fullName>
    </submittedName>
</protein>
<organism evidence="3 4">
    <name type="scientific">Helicobacter gastrofelis</name>
    <dbReference type="NCBI Taxonomy" id="2849642"/>
    <lineage>
        <taxon>Bacteria</taxon>
        <taxon>Pseudomonadati</taxon>
        <taxon>Campylobacterota</taxon>
        <taxon>Epsilonproteobacteria</taxon>
        <taxon>Campylobacterales</taxon>
        <taxon>Helicobacteraceae</taxon>
        <taxon>Helicobacter</taxon>
    </lineage>
</organism>
<dbReference type="Proteomes" id="UP000826146">
    <property type="component" value="Chromosome"/>
</dbReference>
<name>A0ABN6I919_9HELI</name>
<evidence type="ECO:0000256" key="1">
    <source>
        <dbReference type="SAM" id="Coils"/>
    </source>
</evidence>
<sequence>MPLPWIIGGIALAVIGGIAILSISQFLSKIRELKEKLERERRRRFAAKIKAMYDAGDHAEVHVGLLDGGREIDTETYKVDKEDAIRELREGMTL</sequence>
<keyword evidence="2" id="KW-1133">Transmembrane helix</keyword>
<feature type="transmembrane region" description="Helical" evidence="2">
    <location>
        <begin position="6"/>
        <end position="27"/>
    </location>
</feature>